<reference evidence="3 4" key="1">
    <citation type="submission" date="2017-06" db="EMBL/GenBank/DDBJ databases">
        <title>Sequencing and comparative analysis of myxobacterial genomes.</title>
        <authorList>
            <person name="Rupp O."/>
            <person name="Goesmann A."/>
            <person name="Sogaard-Andersen L."/>
        </authorList>
    </citation>
    <scope>NUCLEOTIDE SEQUENCE [LARGE SCALE GENOMIC DNA]</scope>
    <source>
        <strain evidence="3 4">DSM 14697</strain>
    </source>
</reference>
<feature type="coiled-coil region" evidence="1">
    <location>
        <begin position="33"/>
        <end position="60"/>
    </location>
</feature>
<dbReference type="EMBL" id="CP022203">
    <property type="protein sequence ID" value="ATB45307.1"/>
    <property type="molecule type" value="Genomic_DNA"/>
</dbReference>
<proteinExistence type="predicted"/>
<dbReference type="Proteomes" id="UP000217343">
    <property type="component" value="Chromosome"/>
</dbReference>
<organism evidence="3 4">
    <name type="scientific">Corallococcus macrosporus DSM 14697</name>
    <dbReference type="NCBI Taxonomy" id="1189310"/>
    <lineage>
        <taxon>Bacteria</taxon>
        <taxon>Pseudomonadati</taxon>
        <taxon>Myxococcota</taxon>
        <taxon>Myxococcia</taxon>
        <taxon>Myxococcales</taxon>
        <taxon>Cystobacterineae</taxon>
        <taxon>Myxococcaceae</taxon>
        <taxon>Corallococcus</taxon>
    </lineage>
</organism>
<protein>
    <recommendedName>
        <fullName evidence="5">Lipoprotein</fullName>
    </recommendedName>
</protein>
<accession>A0A250JP92</accession>
<gene>
    <name evidence="3" type="ORF">MYMAC_000892</name>
</gene>
<evidence type="ECO:0008006" key="5">
    <source>
        <dbReference type="Google" id="ProtNLM"/>
    </source>
</evidence>
<evidence type="ECO:0000313" key="4">
    <source>
        <dbReference type="Proteomes" id="UP000217343"/>
    </source>
</evidence>
<evidence type="ECO:0000256" key="1">
    <source>
        <dbReference type="SAM" id="Coils"/>
    </source>
</evidence>
<name>A0A250JP92_9BACT</name>
<keyword evidence="2" id="KW-0732">Signal</keyword>
<feature type="signal peptide" evidence="2">
    <location>
        <begin position="1"/>
        <end position="23"/>
    </location>
</feature>
<dbReference type="AlphaFoldDB" id="A0A250JP92"/>
<keyword evidence="4" id="KW-1185">Reference proteome</keyword>
<evidence type="ECO:0000256" key="2">
    <source>
        <dbReference type="SAM" id="SignalP"/>
    </source>
</evidence>
<evidence type="ECO:0000313" key="3">
    <source>
        <dbReference type="EMBL" id="ATB45307.1"/>
    </source>
</evidence>
<feature type="chain" id="PRO_5012783939" description="Lipoprotein" evidence="2">
    <location>
        <begin position="24"/>
        <end position="339"/>
    </location>
</feature>
<sequence>MNGLKTRSRIPFASGLIASVMLACGLLPRAAAAQSSRADLQEAVAQLALFQEEVRNLRAVIQKPLGPYTVSSTCSWCSSEFLGICFERTTQRWEHRVDFSGPRGQLDHVVAQAEQGARSLAGAYAPTQAWIDGLPAFSAEFAATADRVLAVQQAIKQGQGPTDAQRQEVKQALQKLSDGLTRSAEQLQAGTRALSVSLQQQSTYRDTIQQAIAGTDASVEAAIAKLNQAASVQRCQDGVFAQFLRMRFDFTRSTQEIKAAFQRMEASSRSAEQGLAKLLGTVINSGTDLKSVLDLVQAARDDQLGGFLEQLHLSAARQLWESLAAAHAQARARTPTAVR</sequence>
<keyword evidence="1" id="KW-0175">Coiled coil</keyword>
<dbReference type="KEGG" id="mmas:MYMAC_000892"/>
<dbReference type="PROSITE" id="PS51257">
    <property type="entry name" value="PROKAR_LIPOPROTEIN"/>
    <property type="match status" value="1"/>
</dbReference>